<reference evidence="4 5" key="1">
    <citation type="journal article" date="2019" name="Mol. Ecol. Resour.">
        <title>Chromosome-level genome assembly of Triplophysa tibetana, a fish adapted to the harsh high-altitude environment of the Tibetan Plateau.</title>
        <authorList>
            <person name="Yang X."/>
            <person name="Liu H."/>
            <person name="Ma Z."/>
            <person name="Zou Y."/>
            <person name="Zou M."/>
            <person name="Mao Y."/>
            <person name="Li X."/>
            <person name="Wang H."/>
            <person name="Chen T."/>
            <person name="Wang W."/>
            <person name="Yang R."/>
        </authorList>
    </citation>
    <scope>NUCLEOTIDE SEQUENCE [LARGE SCALE GENOMIC DNA]</scope>
    <source>
        <strain evidence="4">TTIB1903HZAU</strain>
        <tissue evidence="4">Muscle</tissue>
    </source>
</reference>
<evidence type="ECO:0000256" key="1">
    <source>
        <dbReference type="SAM" id="Phobius"/>
    </source>
</evidence>
<feature type="domain" description="Ig-like" evidence="3">
    <location>
        <begin position="126"/>
        <end position="205"/>
    </location>
</feature>
<feature type="transmembrane region" description="Helical" evidence="1">
    <location>
        <begin position="228"/>
        <end position="251"/>
    </location>
</feature>
<evidence type="ECO:0000313" key="5">
    <source>
        <dbReference type="Proteomes" id="UP000324632"/>
    </source>
</evidence>
<dbReference type="SMART" id="SM00409">
    <property type="entry name" value="IG"/>
    <property type="match status" value="1"/>
</dbReference>
<feature type="chain" id="PRO_5022689088" evidence="2">
    <location>
        <begin position="20"/>
        <end position="329"/>
    </location>
</feature>
<dbReference type="Proteomes" id="UP000324632">
    <property type="component" value="Chromosome 14"/>
</dbReference>
<dbReference type="Gene3D" id="2.60.40.10">
    <property type="entry name" value="Immunoglobulins"/>
    <property type="match status" value="2"/>
</dbReference>
<keyword evidence="2" id="KW-0732">Signal</keyword>
<dbReference type="EMBL" id="SOYY01000014">
    <property type="protein sequence ID" value="KAA0711849.1"/>
    <property type="molecule type" value="Genomic_DNA"/>
</dbReference>
<evidence type="ECO:0000259" key="3">
    <source>
        <dbReference type="PROSITE" id="PS50835"/>
    </source>
</evidence>
<keyword evidence="1" id="KW-1133">Transmembrane helix</keyword>
<protein>
    <submittedName>
        <fullName evidence="4">Hepatocyte cell adhesion molecule</fullName>
    </submittedName>
</protein>
<dbReference type="InterPro" id="IPR003599">
    <property type="entry name" value="Ig_sub"/>
</dbReference>
<feature type="signal peptide" evidence="2">
    <location>
        <begin position="1"/>
        <end position="19"/>
    </location>
</feature>
<dbReference type="InterPro" id="IPR013783">
    <property type="entry name" value="Ig-like_fold"/>
</dbReference>
<dbReference type="CDD" id="cd00096">
    <property type="entry name" value="Ig"/>
    <property type="match status" value="1"/>
</dbReference>
<dbReference type="AlphaFoldDB" id="A0A5A9NS72"/>
<dbReference type="SUPFAM" id="SSF48726">
    <property type="entry name" value="Immunoglobulin"/>
    <property type="match status" value="2"/>
</dbReference>
<comment type="caution">
    <text evidence="4">The sequence shown here is derived from an EMBL/GenBank/DDBJ whole genome shotgun (WGS) entry which is preliminary data.</text>
</comment>
<evidence type="ECO:0000313" key="4">
    <source>
        <dbReference type="EMBL" id="KAA0711849.1"/>
    </source>
</evidence>
<organism evidence="4 5">
    <name type="scientific">Triplophysa tibetana</name>
    <dbReference type="NCBI Taxonomy" id="1572043"/>
    <lineage>
        <taxon>Eukaryota</taxon>
        <taxon>Metazoa</taxon>
        <taxon>Chordata</taxon>
        <taxon>Craniata</taxon>
        <taxon>Vertebrata</taxon>
        <taxon>Euteleostomi</taxon>
        <taxon>Actinopterygii</taxon>
        <taxon>Neopterygii</taxon>
        <taxon>Teleostei</taxon>
        <taxon>Ostariophysi</taxon>
        <taxon>Cypriniformes</taxon>
        <taxon>Nemacheilidae</taxon>
        <taxon>Triplophysa</taxon>
    </lineage>
</organism>
<name>A0A5A9NS72_9TELE</name>
<dbReference type="InterPro" id="IPR036179">
    <property type="entry name" value="Ig-like_dom_sf"/>
</dbReference>
<dbReference type="PANTHER" id="PTHR21063:SF4">
    <property type="entry name" value="CD48 ANTIGEN-RELATED"/>
    <property type="match status" value="1"/>
</dbReference>
<dbReference type="PROSITE" id="PS50835">
    <property type="entry name" value="IG_LIKE"/>
    <property type="match status" value="1"/>
</dbReference>
<keyword evidence="1" id="KW-0472">Membrane</keyword>
<sequence length="329" mass="36696">MFTVIFICWCSWSLEGVFGSEFVSVSVMEGDSVLLSVNITEAQRRDGIMWTFGLIPIAKLKPDNKYIYNNGPDGMFRDRLKLNETGSLIITDIRIKHSGLYYITTTSQEKPFKKFDITVYNHLPVPLITNSSSLEGSSSSYCSVLCSVTNVSHVSLSWYKGKSLLSSISVSEHSNINISLHLACLDDSYTCVVNNPITNQTQHLNTDVCHPCPVMTTIERSPHRITDYIISLSGAAGSLMIVTVLLIFCVCRKSRKTNQDGVIVLISEADKETQEQKTQLQTVVLFTAETDQAGEQEIIYADTTFCKRAVKKKRCAVDTDVVYAGIMRR</sequence>
<keyword evidence="1" id="KW-0812">Transmembrane</keyword>
<evidence type="ECO:0000256" key="2">
    <source>
        <dbReference type="SAM" id="SignalP"/>
    </source>
</evidence>
<keyword evidence="5" id="KW-1185">Reference proteome</keyword>
<proteinExistence type="predicted"/>
<gene>
    <name evidence="4" type="ORF">E1301_Tti013458</name>
</gene>
<dbReference type="PANTHER" id="PTHR21063">
    <property type="entry name" value="LFA-3"/>
    <property type="match status" value="1"/>
</dbReference>
<dbReference type="InterPro" id="IPR007110">
    <property type="entry name" value="Ig-like_dom"/>
</dbReference>
<accession>A0A5A9NS72</accession>